<feature type="non-terminal residue" evidence="1">
    <location>
        <position position="1"/>
    </location>
</feature>
<evidence type="ECO:0000313" key="2">
    <source>
        <dbReference type="Proteomes" id="UP000499080"/>
    </source>
</evidence>
<evidence type="ECO:0000313" key="1">
    <source>
        <dbReference type="EMBL" id="GBN58242.1"/>
    </source>
</evidence>
<comment type="caution">
    <text evidence="1">The sequence shown here is derived from an EMBL/GenBank/DDBJ whole genome shotgun (WGS) entry which is preliminary data.</text>
</comment>
<organism evidence="1 2">
    <name type="scientific">Araneus ventricosus</name>
    <name type="common">Orbweaver spider</name>
    <name type="synonym">Epeira ventricosa</name>
    <dbReference type="NCBI Taxonomy" id="182803"/>
    <lineage>
        <taxon>Eukaryota</taxon>
        <taxon>Metazoa</taxon>
        <taxon>Ecdysozoa</taxon>
        <taxon>Arthropoda</taxon>
        <taxon>Chelicerata</taxon>
        <taxon>Arachnida</taxon>
        <taxon>Araneae</taxon>
        <taxon>Araneomorphae</taxon>
        <taxon>Entelegynae</taxon>
        <taxon>Araneoidea</taxon>
        <taxon>Araneidae</taxon>
        <taxon>Araneus</taxon>
    </lineage>
</organism>
<reference evidence="1 2" key="1">
    <citation type="journal article" date="2019" name="Sci. Rep.">
        <title>Orb-weaving spider Araneus ventricosus genome elucidates the spidroin gene catalogue.</title>
        <authorList>
            <person name="Kono N."/>
            <person name="Nakamura H."/>
            <person name="Ohtoshi R."/>
            <person name="Moran D.A.P."/>
            <person name="Shinohara A."/>
            <person name="Yoshida Y."/>
            <person name="Fujiwara M."/>
            <person name="Mori M."/>
            <person name="Tomita M."/>
            <person name="Arakawa K."/>
        </authorList>
    </citation>
    <scope>NUCLEOTIDE SEQUENCE [LARGE SCALE GENOMIC DNA]</scope>
</reference>
<dbReference type="AlphaFoldDB" id="A0A4Y2Q4U6"/>
<gene>
    <name evidence="1" type="ORF">AVEN_113526_1</name>
</gene>
<dbReference type="EMBL" id="BGPR01218918">
    <property type="protein sequence ID" value="GBN58242.1"/>
    <property type="molecule type" value="Genomic_DNA"/>
</dbReference>
<proteinExistence type="predicted"/>
<accession>A0A4Y2Q4U6</accession>
<sequence>SKISPREYREFSGEWSPGKRALASNGDIEMVGDVLPLSIDRTYLLPEGSGNGLVIGY</sequence>
<dbReference type="Proteomes" id="UP000499080">
    <property type="component" value="Unassembled WGS sequence"/>
</dbReference>
<keyword evidence="2" id="KW-1185">Reference proteome</keyword>
<protein>
    <submittedName>
        <fullName evidence="1">Uncharacterized protein</fullName>
    </submittedName>
</protein>
<name>A0A4Y2Q4U6_ARAVE</name>